<reference evidence="1" key="1">
    <citation type="submission" date="2018-11" db="EMBL/GenBank/DDBJ databases">
        <title>The sequence and de novo assembly of Larimichthys crocea genome using PacBio and Hi-C technologies.</title>
        <authorList>
            <person name="Xu P."/>
            <person name="Chen B."/>
            <person name="Zhou Z."/>
            <person name="Ke Q."/>
            <person name="Wu Y."/>
            <person name="Bai H."/>
            <person name="Pu F."/>
        </authorList>
    </citation>
    <scope>NUCLEOTIDE SEQUENCE</scope>
    <source>
        <tissue evidence="1">Muscle</tissue>
    </source>
</reference>
<name>A0ACD3QJE2_LARCR</name>
<protein>
    <submittedName>
        <fullName evidence="1">Uncharacterized protein</fullName>
    </submittedName>
</protein>
<dbReference type="EMBL" id="CM011692">
    <property type="protein sequence ID" value="TMS06653.1"/>
    <property type="molecule type" value="Genomic_DNA"/>
</dbReference>
<gene>
    <name evidence="1" type="ORF">E3U43_016412</name>
</gene>
<accession>A0ACD3QJE2</accession>
<organism evidence="1 2">
    <name type="scientific">Larimichthys crocea</name>
    <name type="common">Large yellow croaker</name>
    <name type="synonym">Pseudosciaena crocea</name>
    <dbReference type="NCBI Taxonomy" id="215358"/>
    <lineage>
        <taxon>Eukaryota</taxon>
        <taxon>Metazoa</taxon>
        <taxon>Chordata</taxon>
        <taxon>Craniata</taxon>
        <taxon>Vertebrata</taxon>
        <taxon>Euteleostomi</taxon>
        <taxon>Actinopterygii</taxon>
        <taxon>Neopterygii</taxon>
        <taxon>Teleostei</taxon>
        <taxon>Neoteleostei</taxon>
        <taxon>Acanthomorphata</taxon>
        <taxon>Eupercaria</taxon>
        <taxon>Sciaenidae</taxon>
        <taxon>Larimichthys</taxon>
    </lineage>
</organism>
<evidence type="ECO:0000313" key="1">
    <source>
        <dbReference type="EMBL" id="TMS06653.1"/>
    </source>
</evidence>
<sequence length="323" mass="35775">MFSISTDVTSAEVNNSIQMFLSNCSSSLAHCRMVLHHQLDFHVESLCVAQKTQCDTERSTCTDDSGTAHCQCLQGYYKHNPEDQSCLECGDGYKLENGTCVPCMFGFGGFNCGNFYKLIAVVVSPAGGALLLILVIALIVTCCKKDKNDINKIIFKSGDLQMSPYADFAKNNRISMEWGRETIEMQENGSTKNLLQMTDIYYSRHIKSMAQGGGSFSTPRIQSQKRVTTTGISQGVFFILYSTFYYFDALTYRYSKGFHFGAWIAVTAATLYISVTTVNLGIGQSIFRQRAADTWKALKAVCGVGMVKNDVKVYSSQLTLGEF</sequence>
<proteinExistence type="predicted"/>
<dbReference type="Proteomes" id="UP000793456">
    <property type="component" value="Chromosome XIX"/>
</dbReference>
<comment type="caution">
    <text evidence="1">The sequence shown here is derived from an EMBL/GenBank/DDBJ whole genome shotgun (WGS) entry which is preliminary data.</text>
</comment>
<evidence type="ECO:0000313" key="2">
    <source>
        <dbReference type="Proteomes" id="UP000793456"/>
    </source>
</evidence>
<keyword evidence="2" id="KW-1185">Reference proteome</keyword>